<organism evidence="11 12">
    <name type="scientific">Lasiodiplodia theobromae</name>
    <dbReference type="NCBI Taxonomy" id="45133"/>
    <lineage>
        <taxon>Eukaryota</taxon>
        <taxon>Fungi</taxon>
        <taxon>Dikarya</taxon>
        <taxon>Ascomycota</taxon>
        <taxon>Pezizomycotina</taxon>
        <taxon>Dothideomycetes</taxon>
        <taxon>Dothideomycetes incertae sedis</taxon>
        <taxon>Botryosphaeriales</taxon>
        <taxon>Botryosphaeriaceae</taxon>
        <taxon>Lasiodiplodia</taxon>
    </lineage>
</organism>
<comment type="cofactor">
    <cofactor evidence="1">
        <name>Co(2+)</name>
        <dbReference type="ChEBI" id="CHEBI:48828"/>
    </cofactor>
</comment>
<gene>
    <name evidence="11" type="primary">LECB</name>
    <name evidence="11" type="ORF">DBV05_g284</name>
</gene>
<feature type="domain" description="Chitin-binding type-1" evidence="10">
    <location>
        <begin position="44"/>
        <end position="90"/>
    </location>
</feature>
<keyword evidence="2 8" id="KW-0147">Chitin-binding</keyword>
<evidence type="ECO:0000259" key="10">
    <source>
        <dbReference type="PROSITE" id="PS50941"/>
    </source>
</evidence>
<evidence type="ECO:0000256" key="8">
    <source>
        <dbReference type="PROSITE-ProRule" id="PRU00261"/>
    </source>
</evidence>
<keyword evidence="12" id="KW-1185">Reference proteome</keyword>
<dbReference type="Proteomes" id="UP000325902">
    <property type="component" value="Unassembled WGS sequence"/>
</dbReference>
<evidence type="ECO:0000256" key="6">
    <source>
        <dbReference type="ARBA" id="ARBA00023277"/>
    </source>
</evidence>
<keyword evidence="5" id="KW-0378">Hydrolase</keyword>
<keyword evidence="6" id="KW-0119">Carbohydrate metabolism</keyword>
<sequence length="220" mass="21553">MTTTESMASMTLSWTSPNGTASANPSSSRNASATTTGKYPITTDNSCGASAGRMCLLTGVNPCCSSNGFCGGTDEYCGGGCQKDYGSCTPPNASLGMPECSWSGEGTSPRCDGRCGSAFNNSVCSTTAGPNDFAAFGVFEYGSCCSVGGFCGNSDAHCGRTCQSGCNGTNSETSSAAATVTVTTSATGASSTGMASRVAVASSGGTVALALSLLGALLAI</sequence>
<evidence type="ECO:0000313" key="12">
    <source>
        <dbReference type="Proteomes" id="UP000325902"/>
    </source>
</evidence>
<comment type="caution">
    <text evidence="11">The sequence shown here is derived from an EMBL/GenBank/DDBJ whole genome shotgun (WGS) entry which is preliminary data.</text>
</comment>
<evidence type="ECO:0000256" key="3">
    <source>
        <dbReference type="ARBA" id="ARBA00022723"/>
    </source>
</evidence>
<proteinExistence type="predicted"/>
<dbReference type="GO" id="GO:0016787">
    <property type="term" value="F:hydrolase activity"/>
    <property type="evidence" value="ECO:0007669"/>
    <property type="project" value="UniProtKB-KW"/>
</dbReference>
<keyword evidence="3" id="KW-0479">Metal-binding</keyword>
<comment type="caution">
    <text evidence="8">Lacks conserved residue(s) required for the propagation of feature annotation.</text>
</comment>
<keyword evidence="8" id="KW-1015">Disulfide bond</keyword>
<dbReference type="PANTHER" id="PTHR46471:SF2">
    <property type="entry name" value="CHITIN DEACETYLASE-RELATED"/>
    <property type="match status" value="1"/>
</dbReference>
<evidence type="ECO:0000256" key="2">
    <source>
        <dbReference type="ARBA" id="ARBA00022669"/>
    </source>
</evidence>
<feature type="compositionally biased region" description="Polar residues" evidence="9">
    <location>
        <begin position="1"/>
        <end position="19"/>
    </location>
</feature>
<dbReference type="InterPro" id="IPR036861">
    <property type="entry name" value="Endochitinase-like_sf"/>
</dbReference>
<keyword evidence="4" id="KW-0732">Signal</keyword>
<feature type="disulfide bond" evidence="8">
    <location>
        <begin position="63"/>
        <end position="77"/>
    </location>
</feature>
<dbReference type="EMBL" id="VCHE01000001">
    <property type="protein sequence ID" value="KAB2581314.1"/>
    <property type="molecule type" value="Genomic_DNA"/>
</dbReference>
<dbReference type="OrthoDB" id="3939716at2759"/>
<dbReference type="GO" id="GO:0008061">
    <property type="term" value="F:chitin binding"/>
    <property type="evidence" value="ECO:0007669"/>
    <property type="project" value="UniProtKB-UniRule"/>
</dbReference>
<evidence type="ECO:0000256" key="1">
    <source>
        <dbReference type="ARBA" id="ARBA00001941"/>
    </source>
</evidence>
<evidence type="ECO:0000256" key="4">
    <source>
        <dbReference type="ARBA" id="ARBA00022729"/>
    </source>
</evidence>
<dbReference type="SMART" id="SM00270">
    <property type="entry name" value="ChtBD1"/>
    <property type="match status" value="2"/>
</dbReference>
<dbReference type="SUPFAM" id="SSF57016">
    <property type="entry name" value="Plant lectins/antimicrobial peptides"/>
    <property type="match status" value="2"/>
</dbReference>
<feature type="disulfide bond" evidence="8">
    <location>
        <begin position="162"/>
        <end position="166"/>
    </location>
</feature>
<dbReference type="CDD" id="cd00035">
    <property type="entry name" value="ChtBD1"/>
    <property type="match status" value="1"/>
</dbReference>
<feature type="domain" description="Chitin-binding type-1" evidence="10">
    <location>
        <begin position="112"/>
        <end position="168"/>
    </location>
</feature>
<accession>A0A5N5DZ37</accession>
<evidence type="ECO:0000256" key="9">
    <source>
        <dbReference type="SAM" id="MobiDB-lite"/>
    </source>
</evidence>
<dbReference type="AlphaFoldDB" id="A0A5N5DZ37"/>
<feature type="region of interest" description="Disordered" evidence="9">
    <location>
        <begin position="1"/>
        <end position="37"/>
    </location>
</feature>
<evidence type="ECO:0000313" key="11">
    <source>
        <dbReference type="EMBL" id="KAB2581314.1"/>
    </source>
</evidence>
<keyword evidence="7" id="KW-0170">Cobalt</keyword>
<reference evidence="11 12" key="1">
    <citation type="journal article" date="2019" name="Sci. Rep.">
        <title>A multi-omics analysis of the grapevine pathogen Lasiodiplodia theobromae reveals that temperature affects the expression of virulence- and pathogenicity-related genes.</title>
        <authorList>
            <person name="Felix C."/>
            <person name="Meneses R."/>
            <person name="Goncalves M.F.M."/>
            <person name="Tilleman L."/>
            <person name="Duarte A.S."/>
            <person name="Jorrin-Novo J.V."/>
            <person name="Van de Peer Y."/>
            <person name="Deforce D."/>
            <person name="Van Nieuwerburgh F."/>
            <person name="Esteves A.C."/>
            <person name="Alves A."/>
        </authorList>
    </citation>
    <scope>NUCLEOTIDE SEQUENCE [LARGE SCALE GENOMIC DNA]</scope>
    <source>
        <strain evidence="11 12">LA-SOL3</strain>
    </source>
</reference>
<evidence type="ECO:0000256" key="7">
    <source>
        <dbReference type="ARBA" id="ARBA00023285"/>
    </source>
</evidence>
<feature type="disulfide bond" evidence="8">
    <location>
        <begin position="144"/>
        <end position="158"/>
    </location>
</feature>
<protein>
    <submittedName>
        <fullName evidence="11">Lectin-B</fullName>
    </submittedName>
</protein>
<dbReference type="Gene3D" id="3.30.60.10">
    <property type="entry name" value="Endochitinase-like"/>
    <property type="match status" value="2"/>
</dbReference>
<name>A0A5N5DZ37_9PEZI</name>
<evidence type="ECO:0000256" key="5">
    <source>
        <dbReference type="ARBA" id="ARBA00022801"/>
    </source>
</evidence>
<dbReference type="InterPro" id="IPR001002">
    <property type="entry name" value="Chitin-bd_1"/>
</dbReference>
<feature type="compositionally biased region" description="Low complexity" evidence="9">
    <location>
        <begin position="20"/>
        <end position="36"/>
    </location>
</feature>
<dbReference type="PROSITE" id="PS50941">
    <property type="entry name" value="CHIT_BIND_I_2"/>
    <property type="match status" value="2"/>
</dbReference>
<dbReference type="GO" id="GO:0046872">
    <property type="term" value="F:metal ion binding"/>
    <property type="evidence" value="ECO:0007669"/>
    <property type="project" value="UniProtKB-KW"/>
</dbReference>
<dbReference type="PANTHER" id="PTHR46471">
    <property type="entry name" value="CHITIN DEACETYLASE"/>
    <property type="match status" value="1"/>
</dbReference>